<evidence type="ECO:0000313" key="16">
    <source>
        <dbReference type="Proteomes" id="UP000822688"/>
    </source>
</evidence>
<feature type="domain" description="RRM" evidence="13">
    <location>
        <begin position="52"/>
        <end position="130"/>
    </location>
</feature>
<dbReference type="EMBL" id="CM026430">
    <property type="protein sequence ID" value="KAG0560802.1"/>
    <property type="molecule type" value="Genomic_DNA"/>
</dbReference>
<organism evidence="15 16">
    <name type="scientific">Ceratodon purpureus</name>
    <name type="common">Fire moss</name>
    <name type="synonym">Dicranum purpureum</name>
    <dbReference type="NCBI Taxonomy" id="3225"/>
    <lineage>
        <taxon>Eukaryota</taxon>
        <taxon>Viridiplantae</taxon>
        <taxon>Streptophyta</taxon>
        <taxon>Embryophyta</taxon>
        <taxon>Bryophyta</taxon>
        <taxon>Bryophytina</taxon>
        <taxon>Bryopsida</taxon>
        <taxon>Dicranidae</taxon>
        <taxon>Pseudoditrichales</taxon>
        <taxon>Ditrichaceae</taxon>
        <taxon>Ceratodon</taxon>
    </lineage>
</organism>
<dbReference type="InterPro" id="IPR034219">
    <property type="entry name" value="ZCRB1_RRM"/>
</dbReference>
<dbReference type="PANTHER" id="PTHR46259:SF1">
    <property type="entry name" value="ZINC FINGER CCHC-TYPE AND RNA-BINDING MOTIF-CONTAINING PROTEIN 1"/>
    <property type="match status" value="1"/>
</dbReference>
<feature type="compositionally biased region" description="Basic residues" evidence="12">
    <location>
        <begin position="1"/>
        <end position="10"/>
    </location>
</feature>
<keyword evidence="9" id="KW-0539">Nucleus</keyword>
<dbReference type="SMART" id="SM00360">
    <property type="entry name" value="RRM"/>
    <property type="match status" value="1"/>
</dbReference>
<protein>
    <submittedName>
        <fullName evidence="15">Uncharacterized protein</fullName>
    </submittedName>
</protein>
<evidence type="ECO:0000256" key="1">
    <source>
        <dbReference type="ARBA" id="ARBA00004123"/>
    </source>
</evidence>
<keyword evidence="3" id="KW-0479">Metal-binding</keyword>
<dbReference type="PROSITE" id="PS50158">
    <property type="entry name" value="ZF_CCHC"/>
    <property type="match status" value="1"/>
</dbReference>
<name>A0A8T0GV61_CERPU</name>
<dbReference type="GO" id="GO:0008270">
    <property type="term" value="F:zinc ion binding"/>
    <property type="evidence" value="ECO:0007669"/>
    <property type="project" value="UniProtKB-KW"/>
</dbReference>
<dbReference type="SUPFAM" id="SSF57756">
    <property type="entry name" value="Retrovirus zinc finger-like domains"/>
    <property type="match status" value="1"/>
</dbReference>
<dbReference type="CDD" id="cd12393">
    <property type="entry name" value="RRM_ZCRB1"/>
    <property type="match status" value="1"/>
</dbReference>
<evidence type="ECO:0000256" key="2">
    <source>
        <dbReference type="ARBA" id="ARBA00022664"/>
    </source>
</evidence>
<gene>
    <name evidence="15" type="ORF">KC19_9G014700</name>
</gene>
<evidence type="ECO:0000259" key="14">
    <source>
        <dbReference type="PROSITE" id="PS50158"/>
    </source>
</evidence>
<dbReference type="Gene3D" id="3.30.70.330">
    <property type="match status" value="1"/>
</dbReference>
<evidence type="ECO:0000256" key="3">
    <source>
        <dbReference type="ARBA" id="ARBA00022723"/>
    </source>
</evidence>
<feature type="region of interest" description="Disordered" evidence="12">
    <location>
        <begin position="171"/>
        <end position="207"/>
    </location>
</feature>
<keyword evidence="8" id="KW-0508">mRNA splicing</keyword>
<feature type="region of interest" description="Disordered" evidence="12">
    <location>
        <begin position="1"/>
        <end position="49"/>
    </location>
</feature>
<evidence type="ECO:0000256" key="8">
    <source>
        <dbReference type="ARBA" id="ARBA00023187"/>
    </source>
</evidence>
<feature type="domain" description="CCHC-type" evidence="14">
    <location>
        <begin position="148"/>
        <end position="164"/>
    </location>
</feature>
<keyword evidence="2" id="KW-0507">mRNA processing</keyword>
<dbReference type="InterPro" id="IPR036875">
    <property type="entry name" value="Znf_CCHC_sf"/>
</dbReference>
<sequence>MSTPKPKLKPQRLSSSDDDDDHLPRHAPATTSSRHHGTRQSQGSGGLVPSKSTVYVSNLDFTLTNSDLHTIFSTFGKIGKVTIMKDRRTRESKGVAFILYANRDDAHMAVKTMNGKILNKRTLKVAIAEDNGRAKEFIRRRDYKDKSRCYECGEGGHLSYECPKNLLGSRERPVAKRKRGEQTRHDGGPRREHNESDEEVDETEFLDDDWASAVASTGVNSAADINGSHKDGTALRGLKGPKKKAGYFSDEDASGDDF</sequence>
<accession>A0A8T0GV61</accession>
<dbReference type="FunFam" id="4.10.60.10:FF:000009">
    <property type="entry name" value="Zinc finger CCHC-type and RNA-binding motif-containing protein 1"/>
    <property type="match status" value="1"/>
</dbReference>
<dbReference type="InterPro" id="IPR012677">
    <property type="entry name" value="Nucleotide-bd_a/b_plait_sf"/>
</dbReference>
<comment type="caution">
    <text evidence="15">The sequence shown here is derived from an EMBL/GenBank/DDBJ whole genome shotgun (WGS) entry which is preliminary data.</text>
</comment>
<dbReference type="InterPro" id="IPR044598">
    <property type="entry name" value="ZCRB1"/>
</dbReference>
<evidence type="ECO:0000256" key="9">
    <source>
        <dbReference type="ARBA" id="ARBA00023242"/>
    </source>
</evidence>
<proteinExistence type="predicted"/>
<dbReference type="InterPro" id="IPR000504">
    <property type="entry name" value="RRM_dom"/>
</dbReference>
<evidence type="ECO:0000259" key="13">
    <source>
        <dbReference type="PROSITE" id="PS50102"/>
    </source>
</evidence>
<dbReference type="GO" id="GO:0003723">
    <property type="term" value="F:RNA binding"/>
    <property type="evidence" value="ECO:0007669"/>
    <property type="project" value="UniProtKB-UniRule"/>
</dbReference>
<dbReference type="Pfam" id="PF00076">
    <property type="entry name" value="RRM_1"/>
    <property type="match status" value="1"/>
</dbReference>
<comment type="subcellular location">
    <subcellularLocation>
        <location evidence="1">Nucleus</location>
    </subcellularLocation>
</comment>
<feature type="region of interest" description="Disordered" evidence="12">
    <location>
        <begin position="219"/>
        <end position="258"/>
    </location>
</feature>
<evidence type="ECO:0000256" key="5">
    <source>
        <dbReference type="ARBA" id="ARBA00022771"/>
    </source>
</evidence>
<dbReference type="Proteomes" id="UP000822688">
    <property type="component" value="Chromosome 9"/>
</dbReference>
<dbReference type="SUPFAM" id="SSF54928">
    <property type="entry name" value="RNA-binding domain, RBD"/>
    <property type="match status" value="1"/>
</dbReference>
<dbReference type="PANTHER" id="PTHR46259">
    <property type="entry name" value="ZINC FINGER CCHC-TYPE AND RNA-BINDING MOTIF-CONTAINING PROTEIN 1"/>
    <property type="match status" value="1"/>
</dbReference>
<dbReference type="AlphaFoldDB" id="A0A8T0GV61"/>
<feature type="compositionally biased region" description="Acidic residues" evidence="12">
    <location>
        <begin position="249"/>
        <end position="258"/>
    </location>
</feature>
<feature type="compositionally biased region" description="Acidic residues" evidence="12">
    <location>
        <begin position="195"/>
        <end position="207"/>
    </location>
</feature>
<keyword evidence="16" id="KW-1185">Reference proteome</keyword>
<evidence type="ECO:0000313" key="15">
    <source>
        <dbReference type="EMBL" id="KAG0560802.1"/>
    </source>
</evidence>
<evidence type="ECO:0000256" key="12">
    <source>
        <dbReference type="SAM" id="MobiDB-lite"/>
    </source>
</evidence>
<evidence type="ECO:0000256" key="6">
    <source>
        <dbReference type="ARBA" id="ARBA00022833"/>
    </source>
</evidence>
<dbReference type="OrthoDB" id="267048at2759"/>
<evidence type="ECO:0000256" key="11">
    <source>
        <dbReference type="PROSITE-ProRule" id="PRU00176"/>
    </source>
</evidence>
<dbReference type="SMART" id="SM00343">
    <property type="entry name" value="ZnF_C2HC"/>
    <property type="match status" value="1"/>
</dbReference>
<keyword evidence="7 11" id="KW-0694">RNA-binding</keyword>
<feature type="compositionally biased region" description="Basic and acidic residues" evidence="12">
    <location>
        <begin position="171"/>
        <end position="194"/>
    </location>
</feature>
<evidence type="ECO:0000256" key="10">
    <source>
        <dbReference type="PROSITE-ProRule" id="PRU00047"/>
    </source>
</evidence>
<reference evidence="15" key="1">
    <citation type="submission" date="2020-06" db="EMBL/GenBank/DDBJ databases">
        <title>WGS assembly of Ceratodon purpureus strain R40.</title>
        <authorList>
            <person name="Carey S.B."/>
            <person name="Jenkins J."/>
            <person name="Shu S."/>
            <person name="Lovell J.T."/>
            <person name="Sreedasyam A."/>
            <person name="Maumus F."/>
            <person name="Tiley G.P."/>
            <person name="Fernandez-Pozo N."/>
            <person name="Barry K."/>
            <person name="Chen C."/>
            <person name="Wang M."/>
            <person name="Lipzen A."/>
            <person name="Daum C."/>
            <person name="Saski C.A."/>
            <person name="Payton A.C."/>
            <person name="Mcbreen J.C."/>
            <person name="Conrad R.E."/>
            <person name="Kollar L.M."/>
            <person name="Olsson S."/>
            <person name="Huttunen S."/>
            <person name="Landis J.B."/>
            <person name="Wickett N.J."/>
            <person name="Johnson M.G."/>
            <person name="Rensing S.A."/>
            <person name="Grimwood J."/>
            <person name="Schmutz J."/>
            <person name="Mcdaniel S.F."/>
        </authorList>
    </citation>
    <scope>NUCLEOTIDE SEQUENCE</scope>
    <source>
        <strain evidence="15">R40</strain>
    </source>
</reference>
<dbReference type="Pfam" id="PF00098">
    <property type="entry name" value="zf-CCHC"/>
    <property type="match status" value="1"/>
</dbReference>
<evidence type="ECO:0000256" key="7">
    <source>
        <dbReference type="ARBA" id="ARBA00022884"/>
    </source>
</evidence>
<dbReference type="PROSITE" id="PS50102">
    <property type="entry name" value="RRM"/>
    <property type="match status" value="1"/>
</dbReference>
<dbReference type="Gene3D" id="4.10.60.10">
    <property type="entry name" value="Zinc finger, CCHC-type"/>
    <property type="match status" value="1"/>
</dbReference>
<dbReference type="GO" id="GO:0005689">
    <property type="term" value="C:U12-type spliceosomal complex"/>
    <property type="evidence" value="ECO:0007669"/>
    <property type="project" value="InterPro"/>
</dbReference>
<dbReference type="InterPro" id="IPR035979">
    <property type="entry name" value="RBD_domain_sf"/>
</dbReference>
<keyword evidence="5 10" id="KW-0863">Zinc-finger</keyword>
<keyword evidence="6" id="KW-0862">Zinc</keyword>
<dbReference type="GO" id="GO:0000398">
    <property type="term" value="P:mRNA splicing, via spliceosome"/>
    <property type="evidence" value="ECO:0007669"/>
    <property type="project" value="InterPro"/>
</dbReference>
<dbReference type="InterPro" id="IPR001878">
    <property type="entry name" value="Znf_CCHC"/>
</dbReference>
<evidence type="ECO:0000256" key="4">
    <source>
        <dbReference type="ARBA" id="ARBA00022728"/>
    </source>
</evidence>
<keyword evidence="4" id="KW-0747">Spliceosome</keyword>